<evidence type="ECO:0000313" key="3">
    <source>
        <dbReference type="Proteomes" id="UP000218209"/>
    </source>
</evidence>
<dbReference type="AlphaFoldDB" id="A0A1X6P8P3"/>
<feature type="compositionally biased region" description="Pro residues" evidence="1">
    <location>
        <begin position="1"/>
        <end position="27"/>
    </location>
</feature>
<protein>
    <submittedName>
        <fullName evidence="2">Uncharacterized protein</fullName>
    </submittedName>
</protein>
<dbReference type="Proteomes" id="UP000218209">
    <property type="component" value="Unassembled WGS sequence"/>
</dbReference>
<feature type="compositionally biased region" description="Basic residues" evidence="1">
    <location>
        <begin position="48"/>
        <end position="61"/>
    </location>
</feature>
<evidence type="ECO:0000313" key="2">
    <source>
        <dbReference type="EMBL" id="OSX77262.1"/>
    </source>
</evidence>
<reference evidence="2 3" key="1">
    <citation type="submission" date="2017-03" db="EMBL/GenBank/DDBJ databases">
        <title>WGS assembly of Porphyra umbilicalis.</title>
        <authorList>
            <person name="Brawley S.H."/>
            <person name="Blouin N.A."/>
            <person name="Ficko-Blean E."/>
            <person name="Wheeler G.L."/>
            <person name="Lohr M."/>
            <person name="Goodson H.V."/>
            <person name="Jenkins J.W."/>
            <person name="Blaby-Haas C.E."/>
            <person name="Helliwell K.E."/>
            <person name="Chan C."/>
            <person name="Marriage T."/>
            <person name="Bhattacharya D."/>
            <person name="Klein A.S."/>
            <person name="Badis Y."/>
            <person name="Brodie J."/>
            <person name="Cao Y."/>
            <person name="Collen J."/>
            <person name="Dittami S.M."/>
            <person name="Gachon C.M."/>
            <person name="Green B.R."/>
            <person name="Karpowicz S."/>
            <person name="Kim J.W."/>
            <person name="Kudahl U."/>
            <person name="Lin S."/>
            <person name="Michel G."/>
            <person name="Mittag M."/>
            <person name="Olson B.J."/>
            <person name="Pangilinan J."/>
            <person name="Peng Y."/>
            <person name="Qiu H."/>
            <person name="Shu S."/>
            <person name="Singer J.T."/>
            <person name="Smith A.G."/>
            <person name="Sprecher B.N."/>
            <person name="Wagner V."/>
            <person name="Wang W."/>
            <person name="Wang Z.-Y."/>
            <person name="Yan J."/>
            <person name="Yarish C."/>
            <person name="Zoeuner-Riek S."/>
            <person name="Zhuang Y."/>
            <person name="Zou Y."/>
            <person name="Lindquist E.A."/>
            <person name="Grimwood J."/>
            <person name="Barry K."/>
            <person name="Rokhsar D.S."/>
            <person name="Schmutz J."/>
            <person name="Stiller J.W."/>
            <person name="Grossman A.R."/>
            <person name="Prochnik S.E."/>
        </authorList>
    </citation>
    <scope>NUCLEOTIDE SEQUENCE [LARGE SCALE GENOMIC DNA]</scope>
    <source>
        <strain evidence="2">4086291</strain>
    </source>
</reference>
<feature type="region of interest" description="Disordered" evidence="1">
    <location>
        <begin position="1"/>
        <end position="132"/>
    </location>
</feature>
<keyword evidence="3" id="KW-1185">Reference proteome</keyword>
<name>A0A1X6P8P3_PORUM</name>
<organism evidence="2 3">
    <name type="scientific">Porphyra umbilicalis</name>
    <name type="common">Purple laver</name>
    <name type="synonym">Red alga</name>
    <dbReference type="NCBI Taxonomy" id="2786"/>
    <lineage>
        <taxon>Eukaryota</taxon>
        <taxon>Rhodophyta</taxon>
        <taxon>Bangiophyceae</taxon>
        <taxon>Bangiales</taxon>
        <taxon>Bangiaceae</taxon>
        <taxon>Porphyra</taxon>
    </lineage>
</organism>
<dbReference type="EMBL" id="KV918842">
    <property type="protein sequence ID" value="OSX77262.1"/>
    <property type="molecule type" value="Genomic_DNA"/>
</dbReference>
<accession>A0A1X6P8P3</accession>
<sequence>MAARPPPPCPRPATGPSPRALRPPPPAHTRRQAPYTPSPRPGRPAVWSHRRHCRRHRRRHPAQAPPPRRPPARTRGSPTRLARPRGGCGRRQTRRRGPHTAARSCPTGSPRRFPPRAAGETPRWSTPPRGRQ</sequence>
<proteinExistence type="predicted"/>
<evidence type="ECO:0000256" key="1">
    <source>
        <dbReference type="SAM" id="MobiDB-lite"/>
    </source>
</evidence>
<gene>
    <name evidence="2" type="ORF">BU14_0153s0006</name>
</gene>